<feature type="compositionally biased region" description="Low complexity" evidence="1">
    <location>
        <begin position="88"/>
        <end position="106"/>
    </location>
</feature>
<name>A0A6A5A210_APHAT</name>
<dbReference type="Proteomes" id="UP000469452">
    <property type="component" value="Unassembled WGS sequence"/>
</dbReference>
<accession>A0A6A5A210</accession>
<feature type="region of interest" description="Disordered" evidence="1">
    <location>
        <begin position="150"/>
        <end position="182"/>
    </location>
</feature>
<evidence type="ECO:0000313" key="3">
    <source>
        <dbReference type="Proteomes" id="UP000469452"/>
    </source>
</evidence>
<sequence length="230" mass="25373">MASSTTHQRGGDVQKLLDANDKMLYTWNNLLESRRRCTTSPSSTLDKKDEYKEWHVKCVRYKEQIARSLERLAALADDQIAKKDSNGPTAATATSPAAPPSSSTAAGNVDPSATQQQQHLQKQKMLQQQHLLQLQNQQQQQLQAAQLQQKKQQQLHQQHHNMQQHATSTTSAPPTGFPPGTDLAAMQLAMSQMMPMNMNQMMAGYPTMNNAAADMSNLFLMANGNAGGTN</sequence>
<evidence type="ECO:0000313" key="2">
    <source>
        <dbReference type="EMBL" id="KAF0719414.1"/>
    </source>
</evidence>
<dbReference type="VEuPathDB" id="FungiDB:H257_11449"/>
<gene>
    <name evidence="2" type="ORF">AaE_010457</name>
</gene>
<proteinExistence type="predicted"/>
<feature type="compositionally biased region" description="Low complexity" evidence="1">
    <location>
        <begin position="150"/>
        <end position="165"/>
    </location>
</feature>
<feature type="non-terminal residue" evidence="2">
    <location>
        <position position="230"/>
    </location>
</feature>
<comment type="caution">
    <text evidence="2">The sequence shown here is derived from an EMBL/GenBank/DDBJ whole genome shotgun (WGS) entry which is preliminary data.</text>
</comment>
<evidence type="ECO:0000256" key="1">
    <source>
        <dbReference type="SAM" id="MobiDB-lite"/>
    </source>
</evidence>
<protein>
    <submittedName>
        <fullName evidence="2">Uncharacterized protein</fullName>
    </submittedName>
</protein>
<dbReference type="EMBL" id="VJMI01016406">
    <property type="protein sequence ID" value="KAF0719414.1"/>
    <property type="molecule type" value="Genomic_DNA"/>
</dbReference>
<feature type="region of interest" description="Disordered" evidence="1">
    <location>
        <begin position="83"/>
        <end position="124"/>
    </location>
</feature>
<organism evidence="2 3">
    <name type="scientific">Aphanomyces astaci</name>
    <name type="common">Crayfish plague agent</name>
    <dbReference type="NCBI Taxonomy" id="112090"/>
    <lineage>
        <taxon>Eukaryota</taxon>
        <taxon>Sar</taxon>
        <taxon>Stramenopiles</taxon>
        <taxon>Oomycota</taxon>
        <taxon>Saprolegniomycetes</taxon>
        <taxon>Saprolegniales</taxon>
        <taxon>Verrucalvaceae</taxon>
        <taxon>Aphanomyces</taxon>
    </lineage>
</organism>
<reference evidence="2 3" key="1">
    <citation type="submission" date="2019-06" db="EMBL/GenBank/DDBJ databases">
        <title>Genomics analysis of Aphanomyces spp. identifies a new class of oomycete effector associated with host adaptation.</title>
        <authorList>
            <person name="Gaulin E."/>
        </authorList>
    </citation>
    <scope>NUCLEOTIDE SEQUENCE [LARGE SCALE GENOMIC DNA]</scope>
    <source>
        <strain evidence="2 3">E</strain>
    </source>
</reference>
<dbReference type="AlphaFoldDB" id="A0A6A5A210"/>
<feature type="compositionally biased region" description="Low complexity" evidence="1">
    <location>
        <begin position="115"/>
        <end position="124"/>
    </location>
</feature>